<sequence length="252" mass="27174">MSLFMGKFVEEVNNFGNLIWNTASSVIKSTIHAVCCCVDAPAHAACDADGPQETNPSAVSSFSFRSLVGEQKSQRHGCSTDSVGRETNSGFRQSESCLFCAWSHESISSRLSLLASAKSATWHYVPPHRRSVKKTRVLPSVSRLSLTCIRNQQAKPGDEAVTVRTVTLDLLESCLHERSQGVRCLCPSAATAASTSSAEVKVSVTLASSESTQSRSYLSDSALSSPGMPMVFFDAFAVTRLGRLNFDEEPPL</sequence>
<accession>A0A9J6EFV6</accession>
<reference evidence="1" key="2">
    <citation type="submission" date="2021-09" db="EMBL/GenBank/DDBJ databases">
        <authorList>
            <person name="Jia N."/>
            <person name="Wang J."/>
            <person name="Shi W."/>
            <person name="Du L."/>
            <person name="Sun Y."/>
            <person name="Zhan W."/>
            <person name="Jiang J."/>
            <person name="Wang Q."/>
            <person name="Zhang B."/>
            <person name="Ji P."/>
            <person name="Sakyi L.B."/>
            <person name="Cui X."/>
            <person name="Yuan T."/>
            <person name="Jiang B."/>
            <person name="Yang W."/>
            <person name="Lam T.T.-Y."/>
            <person name="Chang Q."/>
            <person name="Ding S."/>
            <person name="Wang X."/>
            <person name="Zhu J."/>
            <person name="Ruan X."/>
            <person name="Zhao L."/>
            <person name="Wei J."/>
            <person name="Que T."/>
            <person name="Du C."/>
            <person name="Cheng J."/>
            <person name="Dai P."/>
            <person name="Han X."/>
            <person name="Huang E."/>
            <person name="Gao Y."/>
            <person name="Liu J."/>
            <person name="Shao H."/>
            <person name="Ye R."/>
            <person name="Li L."/>
            <person name="Wei W."/>
            <person name="Wang X."/>
            <person name="Wang C."/>
            <person name="Huo Q."/>
            <person name="Li W."/>
            <person name="Guo W."/>
            <person name="Chen H."/>
            <person name="Chen S."/>
            <person name="Zhou L."/>
            <person name="Zhou L."/>
            <person name="Ni X."/>
            <person name="Tian J."/>
            <person name="Zhou Y."/>
            <person name="Sheng Y."/>
            <person name="Liu T."/>
            <person name="Pan Y."/>
            <person name="Xia L."/>
            <person name="Li J."/>
            <person name="Zhao F."/>
            <person name="Cao W."/>
        </authorList>
    </citation>
    <scope>NUCLEOTIDE SEQUENCE</scope>
    <source>
        <strain evidence="1">Rmic-2018</strain>
        <tissue evidence="1">Larvae</tissue>
    </source>
</reference>
<protein>
    <submittedName>
        <fullName evidence="1">Uncharacterized protein</fullName>
    </submittedName>
</protein>
<evidence type="ECO:0000313" key="1">
    <source>
        <dbReference type="EMBL" id="KAH8033154.1"/>
    </source>
</evidence>
<dbReference type="AlphaFoldDB" id="A0A9J6EFV6"/>
<evidence type="ECO:0000313" key="2">
    <source>
        <dbReference type="Proteomes" id="UP000821866"/>
    </source>
</evidence>
<comment type="caution">
    <text evidence="1">The sequence shown here is derived from an EMBL/GenBank/DDBJ whole genome shotgun (WGS) entry which is preliminary data.</text>
</comment>
<proteinExistence type="predicted"/>
<dbReference type="EMBL" id="JABSTU010000004">
    <property type="protein sequence ID" value="KAH8033154.1"/>
    <property type="molecule type" value="Genomic_DNA"/>
</dbReference>
<dbReference type="Proteomes" id="UP000821866">
    <property type="component" value="Chromosome 2"/>
</dbReference>
<organism evidence="1 2">
    <name type="scientific">Rhipicephalus microplus</name>
    <name type="common">Cattle tick</name>
    <name type="synonym">Boophilus microplus</name>
    <dbReference type="NCBI Taxonomy" id="6941"/>
    <lineage>
        <taxon>Eukaryota</taxon>
        <taxon>Metazoa</taxon>
        <taxon>Ecdysozoa</taxon>
        <taxon>Arthropoda</taxon>
        <taxon>Chelicerata</taxon>
        <taxon>Arachnida</taxon>
        <taxon>Acari</taxon>
        <taxon>Parasitiformes</taxon>
        <taxon>Ixodida</taxon>
        <taxon>Ixodoidea</taxon>
        <taxon>Ixodidae</taxon>
        <taxon>Rhipicephalinae</taxon>
        <taxon>Rhipicephalus</taxon>
        <taxon>Boophilus</taxon>
    </lineage>
</organism>
<name>A0A9J6EFV6_RHIMP</name>
<gene>
    <name evidence="1" type="ORF">HPB51_008020</name>
</gene>
<keyword evidence="2" id="KW-1185">Reference proteome</keyword>
<reference evidence="1" key="1">
    <citation type="journal article" date="2020" name="Cell">
        <title>Large-Scale Comparative Analyses of Tick Genomes Elucidate Their Genetic Diversity and Vector Capacities.</title>
        <authorList>
            <consortium name="Tick Genome and Microbiome Consortium (TIGMIC)"/>
            <person name="Jia N."/>
            <person name="Wang J."/>
            <person name="Shi W."/>
            <person name="Du L."/>
            <person name="Sun Y."/>
            <person name="Zhan W."/>
            <person name="Jiang J.F."/>
            <person name="Wang Q."/>
            <person name="Zhang B."/>
            <person name="Ji P."/>
            <person name="Bell-Sakyi L."/>
            <person name="Cui X.M."/>
            <person name="Yuan T.T."/>
            <person name="Jiang B.G."/>
            <person name="Yang W.F."/>
            <person name="Lam T.T."/>
            <person name="Chang Q.C."/>
            <person name="Ding S.J."/>
            <person name="Wang X.J."/>
            <person name="Zhu J.G."/>
            <person name="Ruan X.D."/>
            <person name="Zhao L."/>
            <person name="Wei J.T."/>
            <person name="Ye R.Z."/>
            <person name="Que T.C."/>
            <person name="Du C.H."/>
            <person name="Zhou Y.H."/>
            <person name="Cheng J.X."/>
            <person name="Dai P.F."/>
            <person name="Guo W.B."/>
            <person name="Han X.H."/>
            <person name="Huang E.J."/>
            <person name="Li L.F."/>
            <person name="Wei W."/>
            <person name="Gao Y.C."/>
            <person name="Liu J.Z."/>
            <person name="Shao H.Z."/>
            <person name="Wang X."/>
            <person name="Wang C.C."/>
            <person name="Yang T.C."/>
            <person name="Huo Q.B."/>
            <person name="Li W."/>
            <person name="Chen H.Y."/>
            <person name="Chen S.E."/>
            <person name="Zhou L.G."/>
            <person name="Ni X.B."/>
            <person name="Tian J.H."/>
            <person name="Sheng Y."/>
            <person name="Liu T."/>
            <person name="Pan Y.S."/>
            <person name="Xia L.Y."/>
            <person name="Li J."/>
            <person name="Zhao F."/>
            <person name="Cao W.C."/>
        </authorList>
    </citation>
    <scope>NUCLEOTIDE SEQUENCE</scope>
    <source>
        <strain evidence="1">Rmic-2018</strain>
    </source>
</reference>